<dbReference type="SUPFAM" id="SSF56672">
    <property type="entry name" value="DNA/RNA polymerases"/>
    <property type="match status" value="1"/>
</dbReference>
<dbReference type="Pfam" id="PF00078">
    <property type="entry name" value="RVT_1"/>
    <property type="match status" value="1"/>
</dbReference>
<dbReference type="AlphaFoldDB" id="A0AAV2EAP5"/>
<organism evidence="2 3">
    <name type="scientific">Linum trigynum</name>
    <dbReference type="NCBI Taxonomy" id="586398"/>
    <lineage>
        <taxon>Eukaryota</taxon>
        <taxon>Viridiplantae</taxon>
        <taxon>Streptophyta</taxon>
        <taxon>Embryophyta</taxon>
        <taxon>Tracheophyta</taxon>
        <taxon>Spermatophyta</taxon>
        <taxon>Magnoliopsida</taxon>
        <taxon>eudicotyledons</taxon>
        <taxon>Gunneridae</taxon>
        <taxon>Pentapetalae</taxon>
        <taxon>rosids</taxon>
        <taxon>fabids</taxon>
        <taxon>Malpighiales</taxon>
        <taxon>Linaceae</taxon>
        <taxon>Linum</taxon>
    </lineage>
</organism>
<reference evidence="2 3" key="1">
    <citation type="submission" date="2024-04" db="EMBL/GenBank/DDBJ databases">
        <authorList>
            <person name="Fracassetti M."/>
        </authorList>
    </citation>
    <scope>NUCLEOTIDE SEQUENCE [LARGE SCALE GENOMIC DNA]</scope>
</reference>
<keyword evidence="3" id="KW-1185">Reference proteome</keyword>
<protein>
    <recommendedName>
        <fullName evidence="1">Reverse transcriptase domain-containing protein</fullName>
    </recommendedName>
</protein>
<dbReference type="EMBL" id="OZ034817">
    <property type="protein sequence ID" value="CAL1382610.1"/>
    <property type="molecule type" value="Genomic_DNA"/>
</dbReference>
<dbReference type="InterPro" id="IPR000477">
    <property type="entry name" value="RT_dom"/>
</dbReference>
<accession>A0AAV2EAP5</accession>
<dbReference type="PROSITE" id="PS50878">
    <property type="entry name" value="RT_POL"/>
    <property type="match status" value="1"/>
</dbReference>
<feature type="domain" description="Reverse transcriptase" evidence="1">
    <location>
        <begin position="1"/>
        <end position="195"/>
    </location>
</feature>
<dbReference type="PANTHER" id="PTHR33116:SF70">
    <property type="entry name" value="NON-LTR RETROELEMENT REVERSE TRANSCRIPTASE-LIKE PROTEIN"/>
    <property type="match status" value="1"/>
</dbReference>
<sequence>MRAKTGRFGWMTLKIDLAKAYDRIQWIFVRDTLVAAKVPQEFIELTMSCITTASMQIQWNGGLTEEFRPSRGLRQGCPLSPYIFKLCMERIGKLVEATVAREDWKPILLSQRGPLLSHLFFADDLIFFGVSSMELVQVISQCLREFGAASGQQVSRPKSRVFFSQNVIAADVARLSATLDIPETKNFGRYLGVPVIHDPVTKDTYTELIDRIDARLASN</sequence>
<evidence type="ECO:0000313" key="2">
    <source>
        <dbReference type="EMBL" id="CAL1382610.1"/>
    </source>
</evidence>
<name>A0AAV2EAP5_9ROSI</name>
<proteinExistence type="predicted"/>
<dbReference type="Proteomes" id="UP001497516">
    <property type="component" value="Chromosome 4"/>
</dbReference>
<evidence type="ECO:0000259" key="1">
    <source>
        <dbReference type="PROSITE" id="PS50878"/>
    </source>
</evidence>
<dbReference type="PANTHER" id="PTHR33116">
    <property type="entry name" value="REVERSE TRANSCRIPTASE ZINC-BINDING DOMAIN-CONTAINING PROTEIN-RELATED-RELATED"/>
    <property type="match status" value="1"/>
</dbReference>
<gene>
    <name evidence="2" type="ORF">LTRI10_LOCUS23927</name>
</gene>
<dbReference type="InterPro" id="IPR043502">
    <property type="entry name" value="DNA/RNA_pol_sf"/>
</dbReference>
<evidence type="ECO:0000313" key="3">
    <source>
        <dbReference type="Proteomes" id="UP001497516"/>
    </source>
</evidence>